<dbReference type="InterPro" id="IPR007627">
    <property type="entry name" value="RNA_pol_sigma70_r2"/>
</dbReference>
<evidence type="ECO:0000256" key="3">
    <source>
        <dbReference type="ARBA" id="ARBA00023082"/>
    </source>
</evidence>
<dbReference type="CDD" id="cd06171">
    <property type="entry name" value="Sigma70_r4"/>
    <property type="match status" value="1"/>
</dbReference>
<dbReference type="SUPFAM" id="SSF88659">
    <property type="entry name" value="Sigma3 and sigma4 domains of RNA polymerase sigma factors"/>
    <property type="match status" value="1"/>
</dbReference>
<evidence type="ECO:0000256" key="1">
    <source>
        <dbReference type="ARBA" id="ARBA00010641"/>
    </source>
</evidence>
<protein>
    <submittedName>
        <fullName evidence="8">Sigma-70 family RNA polymerase sigma factor</fullName>
    </submittedName>
</protein>
<name>A0A833M0K5_9LEPT</name>
<dbReference type="PANTHER" id="PTHR43133">
    <property type="entry name" value="RNA POLYMERASE ECF-TYPE SIGMA FACTO"/>
    <property type="match status" value="1"/>
</dbReference>
<comment type="similarity">
    <text evidence="1">Belongs to the sigma-70 factor family. ECF subfamily.</text>
</comment>
<dbReference type="PANTHER" id="PTHR43133:SF8">
    <property type="entry name" value="RNA POLYMERASE SIGMA FACTOR HI_1459-RELATED"/>
    <property type="match status" value="1"/>
</dbReference>
<dbReference type="GO" id="GO:0016987">
    <property type="term" value="F:sigma factor activity"/>
    <property type="evidence" value="ECO:0007669"/>
    <property type="project" value="UniProtKB-KW"/>
</dbReference>
<dbReference type="InterPro" id="IPR013325">
    <property type="entry name" value="RNA_pol_sigma_r2"/>
</dbReference>
<evidence type="ECO:0000256" key="2">
    <source>
        <dbReference type="ARBA" id="ARBA00023015"/>
    </source>
</evidence>
<evidence type="ECO:0000259" key="7">
    <source>
        <dbReference type="Pfam" id="PF08281"/>
    </source>
</evidence>
<dbReference type="InterPro" id="IPR013249">
    <property type="entry name" value="RNA_pol_sigma70_r4_t2"/>
</dbReference>
<dbReference type="InterPro" id="IPR039425">
    <property type="entry name" value="RNA_pol_sigma-70-like"/>
</dbReference>
<feature type="domain" description="RNA polymerase sigma-70 region 2" evidence="6">
    <location>
        <begin position="11"/>
        <end position="77"/>
    </location>
</feature>
<keyword evidence="4" id="KW-0238">DNA-binding</keyword>
<organism evidence="8 9">
    <name type="scientific">Leptonema illini</name>
    <dbReference type="NCBI Taxonomy" id="183"/>
    <lineage>
        <taxon>Bacteria</taxon>
        <taxon>Pseudomonadati</taxon>
        <taxon>Spirochaetota</taxon>
        <taxon>Spirochaetia</taxon>
        <taxon>Leptospirales</taxon>
        <taxon>Leptospiraceae</taxon>
        <taxon>Leptonema</taxon>
    </lineage>
</organism>
<dbReference type="InterPro" id="IPR014284">
    <property type="entry name" value="RNA_pol_sigma-70_dom"/>
</dbReference>
<dbReference type="Proteomes" id="UP000460298">
    <property type="component" value="Unassembled WGS sequence"/>
</dbReference>
<dbReference type="InterPro" id="IPR013324">
    <property type="entry name" value="RNA_pol_sigma_r3/r4-like"/>
</dbReference>
<reference evidence="8 9" key="1">
    <citation type="submission" date="2019-10" db="EMBL/GenBank/DDBJ databases">
        <title>Extracellular Electron Transfer in a Candidatus Methanoperedens spp. Enrichment Culture.</title>
        <authorList>
            <person name="Berger S."/>
            <person name="Rangel Shaw D."/>
            <person name="Berben T."/>
            <person name="In 'T Zandt M."/>
            <person name="Frank J."/>
            <person name="Reimann J."/>
            <person name="Jetten M.S.M."/>
            <person name="Welte C.U."/>
        </authorList>
    </citation>
    <scope>NUCLEOTIDE SEQUENCE [LARGE SCALE GENOMIC DNA]</scope>
    <source>
        <strain evidence="8">SB12</strain>
    </source>
</reference>
<dbReference type="SUPFAM" id="SSF88946">
    <property type="entry name" value="Sigma2 domain of RNA polymerase sigma factors"/>
    <property type="match status" value="1"/>
</dbReference>
<dbReference type="Pfam" id="PF08281">
    <property type="entry name" value="Sigma70_r4_2"/>
    <property type="match status" value="1"/>
</dbReference>
<dbReference type="NCBIfam" id="TIGR02937">
    <property type="entry name" value="sigma70-ECF"/>
    <property type="match status" value="1"/>
</dbReference>
<proteinExistence type="inferred from homology"/>
<accession>A0A833M0K5</accession>
<feature type="domain" description="RNA polymerase sigma factor 70 region 4 type 2" evidence="7">
    <location>
        <begin position="117"/>
        <end position="168"/>
    </location>
</feature>
<keyword evidence="2" id="KW-0805">Transcription regulation</keyword>
<evidence type="ECO:0000256" key="4">
    <source>
        <dbReference type="ARBA" id="ARBA00023125"/>
    </source>
</evidence>
<dbReference type="AlphaFoldDB" id="A0A833M0K5"/>
<dbReference type="RefSeq" id="WP_002773024.1">
    <property type="nucleotide sequence ID" value="NZ_JQDG01000078.1"/>
</dbReference>
<dbReference type="EMBL" id="WBUI01000016">
    <property type="protein sequence ID" value="KAB2930986.1"/>
    <property type="molecule type" value="Genomic_DNA"/>
</dbReference>
<evidence type="ECO:0000259" key="6">
    <source>
        <dbReference type="Pfam" id="PF04542"/>
    </source>
</evidence>
<keyword evidence="5" id="KW-0804">Transcription</keyword>
<dbReference type="Gene3D" id="1.10.1740.10">
    <property type="match status" value="1"/>
</dbReference>
<gene>
    <name evidence="8" type="ORF">F9K24_14935</name>
</gene>
<dbReference type="Pfam" id="PF04542">
    <property type="entry name" value="Sigma70_r2"/>
    <property type="match status" value="1"/>
</dbReference>
<dbReference type="InterPro" id="IPR036388">
    <property type="entry name" value="WH-like_DNA-bd_sf"/>
</dbReference>
<keyword evidence="3" id="KW-0731">Sigma factor</keyword>
<sequence>MSQGQETFRYLYNTFRMPIYGFLRRSVGDEQTALDLMQDVFLNFIRIFKDKEIPDENRCRMYLFRAARNILINYYKSSYNRRVHLHDDPEKLAAPGSSSAVEASVIGADQKERAMRIFSDLLQHLNEVERNALILRFEHGMTIEQVAEVLDLSVTTAFRMLKKAKEQLVTEGKKIGFQPADLEW</sequence>
<dbReference type="OrthoDB" id="9794372at2"/>
<evidence type="ECO:0000313" key="9">
    <source>
        <dbReference type="Proteomes" id="UP000460298"/>
    </source>
</evidence>
<evidence type="ECO:0000313" key="8">
    <source>
        <dbReference type="EMBL" id="KAB2930986.1"/>
    </source>
</evidence>
<evidence type="ECO:0000256" key="5">
    <source>
        <dbReference type="ARBA" id="ARBA00023163"/>
    </source>
</evidence>
<comment type="caution">
    <text evidence="8">The sequence shown here is derived from an EMBL/GenBank/DDBJ whole genome shotgun (WGS) entry which is preliminary data.</text>
</comment>
<dbReference type="GO" id="GO:0003677">
    <property type="term" value="F:DNA binding"/>
    <property type="evidence" value="ECO:0007669"/>
    <property type="project" value="UniProtKB-KW"/>
</dbReference>
<dbReference type="Gene3D" id="1.10.10.10">
    <property type="entry name" value="Winged helix-like DNA-binding domain superfamily/Winged helix DNA-binding domain"/>
    <property type="match status" value="1"/>
</dbReference>
<dbReference type="GO" id="GO:0006352">
    <property type="term" value="P:DNA-templated transcription initiation"/>
    <property type="evidence" value="ECO:0007669"/>
    <property type="project" value="InterPro"/>
</dbReference>